<comment type="caution">
    <text evidence="2">The sequence shown here is derived from an EMBL/GenBank/DDBJ whole genome shotgun (WGS) entry which is preliminary data.</text>
</comment>
<name>A0A8T4GE03_9EURY</name>
<accession>A0A8T4GE03</accession>
<protein>
    <recommendedName>
        <fullName evidence="1">DUF8116 domain-containing protein</fullName>
    </recommendedName>
</protein>
<gene>
    <name evidence="2" type="ORF">J2751_000334</name>
</gene>
<evidence type="ECO:0000313" key="2">
    <source>
        <dbReference type="EMBL" id="MBP1921345.1"/>
    </source>
</evidence>
<evidence type="ECO:0000313" key="3">
    <source>
        <dbReference type="Proteomes" id="UP000823588"/>
    </source>
</evidence>
<proteinExistence type="predicted"/>
<sequence>MTEIGWPPSGRCRFVLAARSFGITVLRLLRLTTPDAFADWYAASRAYTRHVADGMDFTGADALDGDRIATALGDAPEELSPAAARSVATTLLADAAFSEPYCEWMPVWYEIGLLAPVRYADWRLRRVAGAVADASDATVTAPRFSRPRDVRIDGDPALAGVSGFCERFLLADALLHLEWFVHVATADGIAVPDDLVARTRRESLAYYAGTRDRLSPDVRRFQALLFSDDAWVRRVDTAYDLDSRLFGLWERLLATERRRLEST</sequence>
<dbReference type="InterPro" id="IPR058429">
    <property type="entry name" value="DUF8116"/>
</dbReference>
<dbReference type="AlphaFoldDB" id="A0A8T4GE03"/>
<organism evidence="2 3">
    <name type="scientific">Halorubrum alkaliphilum</name>
    <dbReference type="NCBI Taxonomy" id="261290"/>
    <lineage>
        <taxon>Archaea</taxon>
        <taxon>Methanobacteriati</taxon>
        <taxon>Methanobacteriota</taxon>
        <taxon>Stenosarchaea group</taxon>
        <taxon>Halobacteria</taxon>
        <taxon>Halobacteriales</taxon>
        <taxon>Haloferacaceae</taxon>
        <taxon>Halorubrum</taxon>
    </lineage>
</organism>
<keyword evidence="3" id="KW-1185">Reference proteome</keyword>
<dbReference type="Proteomes" id="UP000823588">
    <property type="component" value="Unassembled WGS sequence"/>
</dbReference>
<dbReference type="Pfam" id="PF26426">
    <property type="entry name" value="DUF8116"/>
    <property type="match status" value="1"/>
</dbReference>
<evidence type="ECO:0000259" key="1">
    <source>
        <dbReference type="Pfam" id="PF26426"/>
    </source>
</evidence>
<reference evidence="2" key="1">
    <citation type="submission" date="2021-03" db="EMBL/GenBank/DDBJ databases">
        <title>Genomic Encyclopedia of Type Strains, Phase IV (KMG-IV): sequencing the most valuable type-strain genomes for metagenomic binning, comparative biology and taxonomic classification.</title>
        <authorList>
            <person name="Goeker M."/>
        </authorList>
    </citation>
    <scope>NUCLEOTIDE SEQUENCE</scope>
    <source>
        <strain evidence="2">DSM 23564</strain>
    </source>
</reference>
<feature type="domain" description="DUF8116" evidence="1">
    <location>
        <begin position="23"/>
        <end position="262"/>
    </location>
</feature>
<dbReference type="EMBL" id="JAGGKQ010000002">
    <property type="protein sequence ID" value="MBP1921345.1"/>
    <property type="molecule type" value="Genomic_DNA"/>
</dbReference>